<comment type="caution">
    <text evidence="1">The sequence shown here is derived from an EMBL/GenBank/DDBJ whole genome shotgun (WGS) entry which is preliminary data.</text>
</comment>
<dbReference type="AlphaFoldDB" id="A0A5B6VNY3"/>
<reference evidence="2" key="1">
    <citation type="journal article" date="2019" name="Plant Biotechnol. J.">
        <title>Genome sequencing of the Australian wild diploid species Gossypium australe highlights disease resistance and delayed gland morphogenesis.</title>
        <authorList>
            <person name="Cai Y."/>
            <person name="Cai X."/>
            <person name="Wang Q."/>
            <person name="Wang P."/>
            <person name="Zhang Y."/>
            <person name="Cai C."/>
            <person name="Xu Y."/>
            <person name="Wang K."/>
            <person name="Zhou Z."/>
            <person name="Wang C."/>
            <person name="Geng S."/>
            <person name="Li B."/>
            <person name="Dong Q."/>
            <person name="Hou Y."/>
            <person name="Wang H."/>
            <person name="Ai P."/>
            <person name="Liu Z."/>
            <person name="Yi F."/>
            <person name="Sun M."/>
            <person name="An G."/>
            <person name="Cheng J."/>
            <person name="Zhang Y."/>
            <person name="Shi Q."/>
            <person name="Xie Y."/>
            <person name="Shi X."/>
            <person name="Chang Y."/>
            <person name="Huang F."/>
            <person name="Chen Y."/>
            <person name="Hong S."/>
            <person name="Mi L."/>
            <person name="Sun Q."/>
            <person name="Zhang L."/>
            <person name="Zhou B."/>
            <person name="Peng R."/>
            <person name="Zhang X."/>
            <person name="Liu F."/>
        </authorList>
    </citation>
    <scope>NUCLEOTIDE SEQUENCE [LARGE SCALE GENOMIC DNA]</scope>
    <source>
        <strain evidence="2">cv. PA1801</strain>
    </source>
</reference>
<gene>
    <name evidence="1" type="ORF">EPI10_016714</name>
</gene>
<keyword evidence="2" id="KW-1185">Reference proteome</keyword>
<organism evidence="1 2">
    <name type="scientific">Gossypium australe</name>
    <dbReference type="NCBI Taxonomy" id="47621"/>
    <lineage>
        <taxon>Eukaryota</taxon>
        <taxon>Viridiplantae</taxon>
        <taxon>Streptophyta</taxon>
        <taxon>Embryophyta</taxon>
        <taxon>Tracheophyta</taxon>
        <taxon>Spermatophyta</taxon>
        <taxon>Magnoliopsida</taxon>
        <taxon>eudicotyledons</taxon>
        <taxon>Gunneridae</taxon>
        <taxon>Pentapetalae</taxon>
        <taxon>rosids</taxon>
        <taxon>malvids</taxon>
        <taxon>Malvales</taxon>
        <taxon>Malvaceae</taxon>
        <taxon>Malvoideae</taxon>
        <taxon>Gossypium</taxon>
    </lineage>
</organism>
<protein>
    <submittedName>
        <fullName evidence="1">Uncharacterized protein</fullName>
    </submittedName>
</protein>
<accession>A0A5B6VNY3</accession>
<evidence type="ECO:0000313" key="1">
    <source>
        <dbReference type="EMBL" id="KAA3471059.1"/>
    </source>
</evidence>
<dbReference type="Proteomes" id="UP000325315">
    <property type="component" value="Unassembled WGS sequence"/>
</dbReference>
<proteinExistence type="predicted"/>
<evidence type="ECO:0000313" key="2">
    <source>
        <dbReference type="Proteomes" id="UP000325315"/>
    </source>
</evidence>
<sequence>MFPSSSFRGRRTTSAPHPIFFHLFLISGEVQTLLDYCRGSVDLRLAEWSGLIRKKGDLWSSCGISAIYWSSNSKSAILEFCLEF</sequence>
<dbReference type="EMBL" id="SMMG02000006">
    <property type="protein sequence ID" value="KAA3471059.1"/>
    <property type="molecule type" value="Genomic_DNA"/>
</dbReference>
<name>A0A5B6VNY3_9ROSI</name>